<protein>
    <submittedName>
        <fullName evidence="2">Uncharacterized protein</fullName>
    </submittedName>
</protein>
<reference evidence="2 3" key="1">
    <citation type="submission" date="2019-04" db="EMBL/GenBank/DDBJ databases">
        <authorList>
            <consortium name="Pathogen Informatics"/>
        </authorList>
    </citation>
    <scope>NUCLEOTIDE SEQUENCE [LARGE SCALE GENOMIC DNA]</scope>
    <source>
        <strain evidence="2 3">NCTC9239</strain>
    </source>
</reference>
<evidence type="ECO:0000313" key="2">
    <source>
        <dbReference type="EMBL" id="VTO14038.1"/>
    </source>
</evidence>
<feature type="region of interest" description="Disordered" evidence="1">
    <location>
        <begin position="180"/>
        <end position="206"/>
    </location>
</feature>
<keyword evidence="3" id="KW-1185">Reference proteome</keyword>
<gene>
    <name evidence="2" type="ORF">NCTC9239_01258</name>
</gene>
<dbReference type="EMBL" id="LR588407">
    <property type="protein sequence ID" value="VTO14038.1"/>
    <property type="molecule type" value="Genomic_DNA"/>
</dbReference>
<feature type="region of interest" description="Disordered" evidence="1">
    <location>
        <begin position="74"/>
        <end position="100"/>
    </location>
</feature>
<dbReference type="Proteomes" id="UP000309952">
    <property type="component" value="Chromosome"/>
</dbReference>
<organism evidence="2 3">
    <name type="scientific">Brevundimonas vancanneytii</name>
    <dbReference type="NCBI Taxonomy" id="1325724"/>
    <lineage>
        <taxon>Bacteria</taxon>
        <taxon>Pseudomonadati</taxon>
        <taxon>Pseudomonadota</taxon>
        <taxon>Alphaproteobacteria</taxon>
        <taxon>Caulobacterales</taxon>
        <taxon>Caulobacteraceae</taxon>
        <taxon>Brevundimonas</taxon>
    </lineage>
</organism>
<sequence length="206" mass="22355">MAGTGSNPNAAPLLKVCSTCSGCSIKIIIARARTRGRHANKRAHMETARNSRNSRNSKLSCWNMVLFLFRHGPEQPEQPEQAKRNRLSRDLPPAPRGKSSPRLGIKLCELFLTLRLPPRLLSTKGSGCGWVGWIRPHPAPLAAAVLFDARVRGSGSSAHRAPAARCARQLTEGQRVCGLVGRTGRGPPADRWRAPPLSSYEGRTAG</sequence>
<feature type="compositionally biased region" description="Basic and acidic residues" evidence="1">
    <location>
        <begin position="80"/>
        <end position="89"/>
    </location>
</feature>
<evidence type="ECO:0000313" key="3">
    <source>
        <dbReference type="Proteomes" id="UP000309952"/>
    </source>
</evidence>
<dbReference type="KEGG" id="bvy:NCTC9239_01258"/>
<evidence type="ECO:0000256" key="1">
    <source>
        <dbReference type="SAM" id="MobiDB-lite"/>
    </source>
</evidence>
<proteinExistence type="predicted"/>
<accession>A0A4P1K0A2</accession>
<dbReference type="AlphaFoldDB" id="A0A4P1K0A2"/>
<name>A0A4P1K0A2_9CAUL</name>